<dbReference type="OrthoDB" id="5364171at2759"/>
<evidence type="ECO:0000313" key="1">
    <source>
        <dbReference type="EMBL" id="CEL00669.1"/>
    </source>
</evidence>
<proteinExistence type="predicted"/>
<sequence>MSGLYSVVFKWAPATYHDNEILSRNVLCFSSRYDADEFYRQLQTLKYNNAQFMTRLSRSSPQFWTYDSNHNGDAVYFLFKWQLMSNFKNVVTLLNNSSYQAYMYSLPNLVTGPDWLSGDTFFIRNRRQPNLYWWVHDTHIHTSEQRRTKFRIQKTPGHDDTTIAGSCKPVLIRKDHVHVGVVTETVTSSAVTGGAQFVSIRDTKNKSNSLTLDNKPYLWIFGELLQQKVGVRWGDEIPEEKGQMKPLLVFMPNDGGDEWELC</sequence>
<dbReference type="AlphaFoldDB" id="A0A0U5FPY8"/>
<protein>
    <submittedName>
        <fullName evidence="1">Uncharacterized protein</fullName>
    </submittedName>
</protein>
<name>A0A0U5FPY8_ASPCI</name>
<dbReference type="Proteomes" id="UP000054771">
    <property type="component" value="Unassembled WGS sequence"/>
</dbReference>
<reference evidence="2" key="1">
    <citation type="journal article" date="2016" name="Genome Announc.">
        <title>Draft genome sequences of fungus Aspergillus calidoustus.</title>
        <authorList>
            <person name="Horn F."/>
            <person name="Linde J."/>
            <person name="Mattern D.J."/>
            <person name="Walther G."/>
            <person name="Guthke R."/>
            <person name="Scherlach K."/>
            <person name="Martin K."/>
            <person name="Brakhage A.A."/>
            <person name="Petzke L."/>
            <person name="Valiante V."/>
        </authorList>
    </citation>
    <scope>NUCLEOTIDE SEQUENCE [LARGE SCALE GENOMIC DNA]</scope>
    <source>
        <strain evidence="2">SF006504</strain>
    </source>
</reference>
<gene>
    <name evidence="1" type="ORF">ASPCAL00267</name>
</gene>
<keyword evidence="2" id="KW-1185">Reference proteome</keyword>
<dbReference type="EMBL" id="CDMC01000001">
    <property type="protein sequence ID" value="CEL00669.1"/>
    <property type="molecule type" value="Genomic_DNA"/>
</dbReference>
<evidence type="ECO:0000313" key="2">
    <source>
        <dbReference type="Proteomes" id="UP000054771"/>
    </source>
</evidence>
<dbReference type="OMA" id="THIHTSE"/>
<accession>A0A0U5FPY8</accession>
<organism evidence="1 2">
    <name type="scientific">Aspergillus calidoustus</name>
    <dbReference type="NCBI Taxonomy" id="454130"/>
    <lineage>
        <taxon>Eukaryota</taxon>
        <taxon>Fungi</taxon>
        <taxon>Dikarya</taxon>
        <taxon>Ascomycota</taxon>
        <taxon>Pezizomycotina</taxon>
        <taxon>Eurotiomycetes</taxon>
        <taxon>Eurotiomycetidae</taxon>
        <taxon>Eurotiales</taxon>
        <taxon>Aspergillaceae</taxon>
        <taxon>Aspergillus</taxon>
        <taxon>Aspergillus subgen. Nidulantes</taxon>
    </lineage>
</organism>